<evidence type="ECO:0000313" key="6">
    <source>
        <dbReference type="Proteomes" id="UP000270216"/>
    </source>
</evidence>
<reference evidence="5 6" key="1">
    <citation type="submission" date="2018-12" db="EMBL/GenBank/DDBJ databases">
        <title>Whole genome sequence of a Pandoraea apista isolate from a patient with cystic fibrosis.</title>
        <authorList>
            <person name="Kenna D.T."/>
            <person name="Turton J.F."/>
        </authorList>
    </citation>
    <scope>NUCLEOTIDE SEQUENCE [LARGE SCALE GENOMIC DNA]</scope>
    <source>
        <strain evidence="5 6">Pa13324</strain>
    </source>
</reference>
<evidence type="ECO:0000313" key="5">
    <source>
        <dbReference type="EMBL" id="RSK75272.1"/>
    </source>
</evidence>
<accession>A0ABX9ZHU1</accession>
<feature type="region of interest" description="Disordered" evidence="4">
    <location>
        <begin position="585"/>
        <end position="604"/>
    </location>
</feature>
<feature type="compositionally biased region" description="Basic and acidic residues" evidence="4">
    <location>
        <begin position="28"/>
        <end position="38"/>
    </location>
</feature>
<evidence type="ECO:0000256" key="3">
    <source>
        <dbReference type="ARBA" id="ARBA00023219"/>
    </source>
</evidence>
<sequence length="604" mass="67856">MAAAERRRHRHADLAHGQRRCQLRRARRPDTRSLDNGHGCERVRRRRADEQWGLIVADERADELIRRQEQMQSRRGIWEGHWREVAERVRPTQNLFQQQRPDGDKRNERIFDATAPLALPKFAAAVISFTMPATQRYQALTTTDPDLAEDPEVKRYLEQVADIIFKVRYSPHSNFQSQSGEVILDVGAFGTGILFTDDVLGKGIRYKSFPLAESYISEDENGAVNRLHRKFQFTAEQAARKFGRDVLSEGIKRALEKDPLSKFWFLHCVGPNEEYDARRRDHLGMEFSSCYVEFETRSTVSEGGFRRFPFAVPRYETSPREVYGRSPAMAVLPDIKMLNEMSKTILRAGQQVVAPPIMLTEDASLQPFNVRSNALNYGYVDQNGRPMAIPFQTQGRVDIGLDMMNQRREAINDAFFVTLFRILVEEPQITATEAMLRAQEKGQLLAPTMGRIQSELLGAVTEREIDILAASGALPPMPQKLLDAGGDIRIEYQSPLNQAQRASVGVGIMQTLQAVTPLAQIDSSVMLKFDIEGMAAELASINGVPERLMRSDDQVTALKEQNAQQEQMKQLLAAAPVAASAAKDFSQAQATAATNQTAPAVLPQ</sequence>
<dbReference type="Pfam" id="PF12236">
    <property type="entry name" value="Head-tail_con"/>
    <property type="match status" value="1"/>
</dbReference>
<comment type="subcellular location">
    <subcellularLocation>
        <location evidence="1">Virion</location>
    </subcellularLocation>
</comment>
<evidence type="ECO:0000256" key="1">
    <source>
        <dbReference type="ARBA" id="ARBA00004328"/>
    </source>
</evidence>
<name>A0ABX9ZHU1_9BURK</name>
<protein>
    <submittedName>
        <fullName evidence="5">Phage head-tail adapter protein</fullName>
    </submittedName>
</protein>
<comment type="caution">
    <text evidence="5">The sequence shown here is derived from an EMBL/GenBank/DDBJ whole genome shotgun (WGS) entry which is preliminary data.</text>
</comment>
<evidence type="ECO:0000256" key="4">
    <source>
        <dbReference type="SAM" id="MobiDB-lite"/>
    </source>
</evidence>
<gene>
    <name evidence="5" type="ORF">EJE83_24255</name>
</gene>
<organism evidence="5 6">
    <name type="scientific">Pandoraea apista</name>
    <dbReference type="NCBI Taxonomy" id="93218"/>
    <lineage>
        <taxon>Bacteria</taxon>
        <taxon>Pseudomonadati</taxon>
        <taxon>Pseudomonadota</taxon>
        <taxon>Betaproteobacteria</taxon>
        <taxon>Burkholderiales</taxon>
        <taxon>Burkholderiaceae</taxon>
        <taxon>Pandoraea</taxon>
    </lineage>
</organism>
<feature type="compositionally biased region" description="Basic residues" evidence="4">
    <location>
        <begin position="1"/>
        <end position="27"/>
    </location>
</feature>
<keyword evidence="6" id="KW-1185">Reference proteome</keyword>
<keyword evidence="3" id="KW-0231">Viral genome packaging</keyword>
<proteinExistence type="predicted"/>
<dbReference type="InterPro" id="IPR020991">
    <property type="entry name" value="Connector_podovirus"/>
</dbReference>
<evidence type="ECO:0000256" key="2">
    <source>
        <dbReference type="ARBA" id="ARBA00022612"/>
    </source>
</evidence>
<feature type="region of interest" description="Disordered" evidence="4">
    <location>
        <begin position="1"/>
        <end position="38"/>
    </location>
</feature>
<keyword evidence="2" id="KW-1188">Viral release from host cell</keyword>
<dbReference type="Proteomes" id="UP000270216">
    <property type="component" value="Unassembled WGS sequence"/>
</dbReference>
<dbReference type="EMBL" id="RWHX01000074">
    <property type="protein sequence ID" value="RSK75272.1"/>
    <property type="molecule type" value="Genomic_DNA"/>
</dbReference>